<proteinExistence type="predicted"/>
<evidence type="ECO:0000313" key="2">
    <source>
        <dbReference type="EMBL" id="GHO43591.1"/>
    </source>
</evidence>
<evidence type="ECO:0000313" key="3">
    <source>
        <dbReference type="Proteomes" id="UP000612362"/>
    </source>
</evidence>
<dbReference type="Pfam" id="PF12840">
    <property type="entry name" value="HTH_20"/>
    <property type="match status" value="1"/>
</dbReference>
<dbReference type="RefSeq" id="WP_220193053.1">
    <property type="nucleotide sequence ID" value="NZ_BNJF01000001.1"/>
</dbReference>
<evidence type="ECO:0000259" key="1">
    <source>
        <dbReference type="SMART" id="SM00418"/>
    </source>
</evidence>
<keyword evidence="3" id="KW-1185">Reference proteome</keyword>
<dbReference type="InterPro" id="IPR011991">
    <property type="entry name" value="ArsR-like_HTH"/>
</dbReference>
<dbReference type="CDD" id="cd00090">
    <property type="entry name" value="HTH_ARSR"/>
    <property type="match status" value="1"/>
</dbReference>
<dbReference type="InterPro" id="IPR036388">
    <property type="entry name" value="WH-like_DNA-bd_sf"/>
</dbReference>
<dbReference type="SUPFAM" id="SSF46785">
    <property type="entry name" value="Winged helix' DNA-binding domain"/>
    <property type="match status" value="1"/>
</dbReference>
<dbReference type="EMBL" id="BNJF01000001">
    <property type="protein sequence ID" value="GHO43591.1"/>
    <property type="molecule type" value="Genomic_DNA"/>
</dbReference>
<dbReference type="SMART" id="SM00418">
    <property type="entry name" value="HTH_ARSR"/>
    <property type="match status" value="1"/>
</dbReference>
<protein>
    <recommendedName>
        <fullName evidence="1">HTH arsR-type domain-containing protein</fullName>
    </recommendedName>
</protein>
<dbReference type="InterPro" id="IPR001845">
    <property type="entry name" value="HTH_ArsR_DNA-bd_dom"/>
</dbReference>
<name>A0A8J3HX30_9CHLR</name>
<reference evidence="2" key="1">
    <citation type="submission" date="2020-10" db="EMBL/GenBank/DDBJ databases">
        <title>Taxonomic study of unclassified bacteria belonging to the class Ktedonobacteria.</title>
        <authorList>
            <person name="Yabe S."/>
            <person name="Wang C.M."/>
            <person name="Zheng Y."/>
            <person name="Sakai Y."/>
            <person name="Cavaletti L."/>
            <person name="Monciardini P."/>
            <person name="Donadio S."/>
        </authorList>
    </citation>
    <scope>NUCLEOTIDE SEQUENCE</scope>
    <source>
        <strain evidence="2">SOSP1-1</strain>
    </source>
</reference>
<comment type="caution">
    <text evidence="2">The sequence shown here is derived from an EMBL/GenBank/DDBJ whole genome shotgun (WGS) entry which is preliminary data.</text>
</comment>
<dbReference type="GO" id="GO:0003700">
    <property type="term" value="F:DNA-binding transcription factor activity"/>
    <property type="evidence" value="ECO:0007669"/>
    <property type="project" value="InterPro"/>
</dbReference>
<accession>A0A8J3HX30</accession>
<sequence length="232" mass="26282">MLDHYDITTLEQLRAISDILRVRIMDTLKEKPMTATQLAEIIGQAPAKIHYHVRELEKVGLLKLVETREKGGILEKYYLAIAREIRTSKALFASGPQDEAIAAVENLLEQASNEYISVFRRTLEKGAIPQADFSFSLGRLYVIPGELQELFSKVQVLFKEYETPRGREGEREFVHVQFNYPEPEQGTSMPTTTITDEHNASTQQVSIVGAYRVSRDHLVHAMERGNACISMS</sequence>
<dbReference type="Gene3D" id="1.10.10.10">
    <property type="entry name" value="Winged helix-like DNA-binding domain superfamily/Winged helix DNA-binding domain"/>
    <property type="match status" value="1"/>
</dbReference>
<gene>
    <name evidence="2" type="ORF">KSX_17540</name>
</gene>
<dbReference type="PANTHER" id="PTHR38600:SF2">
    <property type="entry name" value="SLL0088 PROTEIN"/>
    <property type="match status" value="1"/>
</dbReference>
<organism evidence="2 3">
    <name type="scientific">Ktedonospora formicarum</name>
    <dbReference type="NCBI Taxonomy" id="2778364"/>
    <lineage>
        <taxon>Bacteria</taxon>
        <taxon>Bacillati</taxon>
        <taxon>Chloroflexota</taxon>
        <taxon>Ktedonobacteria</taxon>
        <taxon>Ktedonobacterales</taxon>
        <taxon>Ktedonobacteraceae</taxon>
        <taxon>Ktedonospora</taxon>
    </lineage>
</organism>
<feature type="domain" description="HTH arsR-type" evidence="1">
    <location>
        <begin position="11"/>
        <end position="92"/>
    </location>
</feature>
<dbReference type="AlphaFoldDB" id="A0A8J3HX30"/>
<dbReference type="PANTHER" id="PTHR38600">
    <property type="entry name" value="TRANSCRIPTIONAL REGULATORY PROTEIN"/>
    <property type="match status" value="1"/>
</dbReference>
<dbReference type="InterPro" id="IPR036390">
    <property type="entry name" value="WH_DNA-bd_sf"/>
</dbReference>
<dbReference type="Proteomes" id="UP000612362">
    <property type="component" value="Unassembled WGS sequence"/>
</dbReference>